<gene>
    <name evidence="3" type="ORF">ABM34_10375</name>
</gene>
<proteinExistence type="predicted"/>
<feature type="transmembrane region" description="Helical" evidence="1">
    <location>
        <begin position="127"/>
        <end position="150"/>
    </location>
</feature>
<feature type="transmembrane region" description="Helical" evidence="1">
    <location>
        <begin position="170"/>
        <end position="196"/>
    </location>
</feature>
<feature type="transmembrane region" description="Helical" evidence="1">
    <location>
        <begin position="261"/>
        <end position="287"/>
    </location>
</feature>
<feature type="transmembrane region" description="Helical" evidence="1">
    <location>
        <begin position="21"/>
        <end position="44"/>
    </location>
</feature>
<dbReference type="InterPro" id="IPR017946">
    <property type="entry name" value="PLC-like_Pdiesterase_TIM-brl"/>
</dbReference>
<reference evidence="4" key="1">
    <citation type="submission" date="2015-07" db="EMBL/GenBank/DDBJ databases">
        <title>Lactobacillus ginsenosidimutans/EMML 3141/ whole genome sequencing.</title>
        <authorList>
            <person name="Kim M.K."/>
            <person name="Im W.-T."/>
            <person name="Srinivasan S."/>
            <person name="Lee J.-J."/>
        </authorList>
    </citation>
    <scope>NUCLEOTIDE SEQUENCE [LARGE SCALE GENOMIC DNA]</scope>
    <source>
        <strain evidence="4">EMML 3041</strain>
    </source>
</reference>
<feature type="domain" description="GP-PDE" evidence="2">
    <location>
        <begin position="336"/>
        <end position="565"/>
    </location>
</feature>
<dbReference type="PROSITE" id="PS51704">
    <property type="entry name" value="GP_PDE"/>
    <property type="match status" value="1"/>
</dbReference>
<keyword evidence="1" id="KW-1133">Transmembrane helix</keyword>
<dbReference type="OrthoDB" id="384721at2"/>
<dbReference type="CDD" id="cd08579">
    <property type="entry name" value="GDPD_memb_like"/>
    <property type="match status" value="1"/>
</dbReference>
<dbReference type="EMBL" id="CP012034">
    <property type="protein sequence ID" value="AKP67894.1"/>
    <property type="molecule type" value="Genomic_DNA"/>
</dbReference>
<accession>A0A0H4QHN2</accession>
<feature type="transmembrane region" description="Helical" evidence="1">
    <location>
        <begin position="307"/>
        <end position="328"/>
    </location>
</feature>
<dbReference type="RefSeq" id="WP_048705550.1">
    <property type="nucleotide sequence ID" value="NZ_CP012034.1"/>
</dbReference>
<dbReference type="STRING" id="1007676.ABM34_10375"/>
<evidence type="ECO:0000313" key="3">
    <source>
        <dbReference type="EMBL" id="AKP67894.1"/>
    </source>
</evidence>
<evidence type="ECO:0000259" key="2">
    <source>
        <dbReference type="PROSITE" id="PS51704"/>
    </source>
</evidence>
<dbReference type="Gene3D" id="3.20.20.190">
    <property type="entry name" value="Phosphatidylinositol (PI) phosphodiesterase"/>
    <property type="match status" value="1"/>
</dbReference>
<dbReference type="Pfam" id="PF10110">
    <property type="entry name" value="GPDPase_memb"/>
    <property type="match status" value="1"/>
</dbReference>
<dbReference type="PANTHER" id="PTHR46211">
    <property type="entry name" value="GLYCEROPHOSPHORYL DIESTER PHOSPHODIESTERASE"/>
    <property type="match status" value="1"/>
</dbReference>
<dbReference type="PATRIC" id="fig|1007676.4.peg.2099"/>
<dbReference type="PANTHER" id="PTHR46211:SF8">
    <property type="entry name" value="PHOSPHODIESTERASE"/>
    <property type="match status" value="1"/>
</dbReference>
<keyword evidence="1" id="KW-0472">Membrane</keyword>
<sequence length="590" mass="67963">MASLRLFKEQNNNFWHRWWTYSQILIIVDILINLIFIPILNFLIDTILETNHIGYISYTNIPNLLTHKSLAMFELVLLLLFIMILVFAQFAAVFISFRAIRSDLSLRWIDYLHELWHQIWPIPYKTFGFFLLYFLLIIPFGGIGLYTPLLNKVQIPTFITDWLFQEHLPFGILLTIIYLIIFYIGIRWIFVLPTMIFEKIGARQAIKKSNAATKGKLLHYLIYLAILSVIVVVATWIIFGIILGIQWAFDQLQIMAKSAAVVNLTIVQIINAAAGYYFSAMIALLMISNSSALVAAPNAQRRKARRWPWFFIMAVVVSGFATYGVLYFNDLLLSKPLAISHRGVDDGNGVQNTISSLKTTSKEKPDYIEMDVQETKDHKFIVLHDNTLKTLAGIDKGPKDMTLAELQQVTVHENGKSDHLASFDDYQNEATKLHQKLLVEFKRTPSTKSDFVQKFSNRYETKLRKNHDMIHSLDYNFIQQSKSNMPRVPADYILSFNLSGVPRSKANGFTMEYTTLNDTFIDDAHFEKKKVYAWTVNGTNDMDKMIFLGADGIITDNLSDLQNEIDANFNTKDYALRIYNYIVTMQDPTR</sequence>
<dbReference type="GO" id="GO:0006629">
    <property type="term" value="P:lipid metabolic process"/>
    <property type="evidence" value="ECO:0007669"/>
    <property type="project" value="InterPro"/>
</dbReference>
<dbReference type="AlphaFoldDB" id="A0A0H4QHN2"/>
<dbReference type="GO" id="GO:0008081">
    <property type="term" value="F:phosphoric diester hydrolase activity"/>
    <property type="evidence" value="ECO:0007669"/>
    <property type="project" value="InterPro"/>
</dbReference>
<evidence type="ECO:0000256" key="1">
    <source>
        <dbReference type="SAM" id="Phobius"/>
    </source>
</evidence>
<dbReference type="SUPFAM" id="SSF51695">
    <property type="entry name" value="PLC-like phosphodiesterases"/>
    <property type="match status" value="1"/>
</dbReference>
<dbReference type="Proteomes" id="UP000036106">
    <property type="component" value="Chromosome"/>
</dbReference>
<evidence type="ECO:0000313" key="4">
    <source>
        <dbReference type="Proteomes" id="UP000036106"/>
    </source>
</evidence>
<dbReference type="Pfam" id="PF03009">
    <property type="entry name" value="GDPD"/>
    <property type="match status" value="1"/>
</dbReference>
<name>A0A0H4QHN2_9LACO</name>
<dbReference type="InterPro" id="IPR018476">
    <property type="entry name" value="GlyceroP-diester-Pdiesterase_M"/>
</dbReference>
<protein>
    <recommendedName>
        <fullName evidence="2">GP-PDE domain-containing protein</fullName>
    </recommendedName>
</protein>
<keyword evidence="1" id="KW-0812">Transmembrane</keyword>
<feature type="transmembrane region" description="Helical" evidence="1">
    <location>
        <begin position="75"/>
        <end position="97"/>
    </location>
</feature>
<dbReference type="InterPro" id="IPR030395">
    <property type="entry name" value="GP_PDE_dom"/>
</dbReference>
<organism evidence="3 4">
    <name type="scientific">Companilactobacillus ginsenosidimutans</name>
    <dbReference type="NCBI Taxonomy" id="1007676"/>
    <lineage>
        <taxon>Bacteria</taxon>
        <taxon>Bacillati</taxon>
        <taxon>Bacillota</taxon>
        <taxon>Bacilli</taxon>
        <taxon>Lactobacillales</taxon>
        <taxon>Lactobacillaceae</taxon>
        <taxon>Companilactobacillus</taxon>
    </lineage>
</organism>
<keyword evidence="4" id="KW-1185">Reference proteome</keyword>
<feature type="transmembrane region" description="Helical" evidence="1">
    <location>
        <begin position="217"/>
        <end position="249"/>
    </location>
</feature>
<dbReference type="KEGG" id="lgn:ABM34_10375"/>